<organism evidence="2 3">
    <name type="scientific">Methylomusa anaerophila</name>
    <dbReference type="NCBI Taxonomy" id="1930071"/>
    <lineage>
        <taxon>Bacteria</taxon>
        <taxon>Bacillati</taxon>
        <taxon>Bacillota</taxon>
        <taxon>Negativicutes</taxon>
        <taxon>Selenomonadales</taxon>
        <taxon>Sporomusaceae</taxon>
        <taxon>Methylomusa</taxon>
    </lineage>
</organism>
<feature type="transmembrane region" description="Helical" evidence="1">
    <location>
        <begin position="151"/>
        <end position="176"/>
    </location>
</feature>
<evidence type="ECO:0000256" key="1">
    <source>
        <dbReference type="SAM" id="Phobius"/>
    </source>
</evidence>
<keyword evidence="1" id="KW-1133">Transmembrane helix</keyword>
<dbReference type="OrthoDB" id="3173414at2"/>
<dbReference type="Pfam" id="PF17099">
    <property type="entry name" value="TrpP"/>
    <property type="match status" value="1"/>
</dbReference>
<evidence type="ECO:0008006" key="4">
    <source>
        <dbReference type="Google" id="ProtNLM"/>
    </source>
</evidence>
<dbReference type="Proteomes" id="UP000276437">
    <property type="component" value="Chromosome"/>
</dbReference>
<dbReference type="RefSeq" id="WP_126308911.1">
    <property type="nucleotide sequence ID" value="NZ_AP018449.1"/>
</dbReference>
<dbReference type="InterPro" id="IPR031360">
    <property type="entry name" value="TrpP"/>
</dbReference>
<sequence>MENRNGDILPTKIEAKGGRYRWATVTAMLLAIGAILRLVSPSIAGISPNWLIAMYCLAIVLYKPGKLRAAGIGLVAGALCLATSKSIFPYGNLISEVLGALACSVLATLPLKLEFGSVNIRPAVCGLAGTLVSGFTFVTVAKLALNLPMNIYLYGMLPVVLTVAAVNTIITQVLYYPVNRLLSGALAANRQDVAKIKEVGK</sequence>
<gene>
    <name evidence="2" type="ORF">MAMMFC1_02642</name>
</gene>
<accession>A0A348ALK9</accession>
<reference evidence="2 3" key="1">
    <citation type="journal article" date="2018" name="Int. J. Syst. Evol. Microbiol.">
        <title>Methylomusa anaerophila gen. nov., sp. nov., an anaerobic methanol-utilizing bacterium isolated from a microbial fuel cell.</title>
        <authorList>
            <person name="Amano N."/>
            <person name="Yamamuro A."/>
            <person name="Miyahara M."/>
            <person name="Kouzuma A."/>
            <person name="Abe T."/>
            <person name="Watanabe K."/>
        </authorList>
    </citation>
    <scope>NUCLEOTIDE SEQUENCE [LARGE SCALE GENOMIC DNA]</scope>
    <source>
        <strain evidence="2 3">MMFC1</strain>
    </source>
</reference>
<dbReference type="AlphaFoldDB" id="A0A348ALK9"/>
<feature type="transmembrane region" description="Helical" evidence="1">
    <location>
        <begin position="69"/>
        <end position="87"/>
    </location>
</feature>
<dbReference type="KEGG" id="mana:MAMMFC1_02642"/>
<evidence type="ECO:0000313" key="2">
    <source>
        <dbReference type="EMBL" id="BBB91957.1"/>
    </source>
</evidence>
<dbReference type="EMBL" id="AP018449">
    <property type="protein sequence ID" value="BBB91957.1"/>
    <property type="molecule type" value="Genomic_DNA"/>
</dbReference>
<feature type="transmembrane region" description="Helical" evidence="1">
    <location>
        <begin position="20"/>
        <end position="39"/>
    </location>
</feature>
<keyword evidence="3" id="KW-1185">Reference proteome</keyword>
<feature type="transmembrane region" description="Helical" evidence="1">
    <location>
        <begin position="45"/>
        <end position="62"/>
    </location>
</feature>
<protein>
    <recommendedName>
        <fullName evidence="4">Tryptophan transport protein</fullName>
    </recommendedName>
</protein>
<evidence type="ECO:0000313" key="3">
    <source>
        <dbReference type="Proteomes" id="UP000276437"/>
    </source>
</evidence>
<name>A0A348ALK9_9FIRM</name>
<proteinExistence type="predicted"/>
<feature type="transmembrane region" description="Helical" evidence="1">
    <location>
        <begin position="123"/>
        <end position="145"/>
    </location>
</feature>
<keyword evidence="1" id="KW-0472">Membrane</keyword>
<keyword evidence="1" id="KW-0812">Transmembrane</keyword>